<dbReference type="RefSeq" id="WP_197713539.1">
    <property type="nucleotide sequence ID" value="NZ_LS483452.1"/>
</dbReference>
<organism evidence="1 2">
    <name type="scientific">Shewanella benthica</name>
    <dbReference type="NCBI Taxonomy" id="43661"/>
    <lineage>
        <taxon>Bacteria</taxon>
        <taxon>Pseudomonadati</taxon>
        <taxon>Pseudomonadota</taxon>
        <taxon>Gammaproteobacteria</taxon>
        <taxon>Alteromonadales</taxon>
        <taxon>Shewanellaceae</taxon>
        <taxon>Shewanella</taxon>
    </lineage>
</organism>
<dbReference type="KEGG" id="sbk:SHEWBE_2234"/>
<sequence length="191" mass="22463">MINGIRVFDTVLDGRNIKDTVSRNAADFWKPFCKSAGWKFSHERVHSLSDLEYFFSKKIKEDIIIFSGHGNENGFYLSNGECFSGEELTKFPNKNHGKIVIFSSCLIGKNKELTEKLKLYFNSQILISYRHLMYDRFCFLNESILLTSMDHFFKKGKSSFTETDFENFQFETEFMKNMNEKYVKLHPMVMT</sequence>
<evidence type="ECO:0008006" key="3">
    <source>
        <dbReference type="Google" id="ProtNLM"/>
    </source>
</evidence>
<gene>
    <name evidence="1" type="ORF">SHEWBE_2234</name>
</gene>
<proteinExistence type="predicted"/>
<name>A0A330M579_9GAMM</name>
<dbReference type="EMBL" id="LS483452">
    <property type="protein sequence ID" value="SQH76200.1"/>
    <property type="molecule type" value="Genomic_DNA"/>
</dbReference>
<evidence type="ECO:0000313" key="1">
    <source>
        <dbReference type="EMBL" id="SQH76200.1"/>
    </source>
</evidence>
<dbReference type="Proteomes" id="UP000250123">
    <property type="component" value="Chromosome SHEWBE"/>
</dbReference>
<protein>
    <recommendedName>
        <fullName evidence="3">CHAT domain-containing protein</fullName>
    </recommendedName>
</protein>
<dbReference type="AlphaFoldDB" id="A0A330M579"/>
<accession>A0A330M579</accession>
<reference evidence="2" key="1">
    <citation type="submission" date="2018-06" db="EMBL/GenBank/DDBJ databases">
        <authorList>
            <person name="Cea G.-C."/>
            <person name="William W."/>
        </authorList>
    </citation>
    <scope>NUCLEOTIDE SEQUENCE [LARGE SCALE GENOMIC DNA]</scope>
    <source>
        <strain evidence="2">DB21MT-2</strain>
    </source>
</reference>
<evidence type="ECO:0000313" key="2">
    <source>
        <dbReference type="Proteomes" id="UP000250123"/>
    </source>
</evidence>